<dbReference type="GO" id="GO:0016705">
    <property type="term" value="F:oxidoreductase activity, acting on paired donors, with incorporation or reduction of molecular oxygen"/>
    <property type="evidence" value="ECO:0007669"/>
    <property type="project" value="InterPro"/>
</dbReference>
<keyword evidence="10" id="KW-1185">Reference proteome</keyword>
<accession>A0A7N0U259</accession>
<evidence type="ECO:0000256" key="4">
    <source>
        <dbReference type="ARBA" id="ARBA00023002"/>
    </source>
</evidence>
<dbReference type="AlphaFoldDB" id="A0A7N0U259"/>
<organism evidence="9 10">
    <name type="scientific">Kalanchoe fedtschenkoi</name>
    <name type="common">Lavender scallops</name>
    <name type="synonym">South American air plant</name>
    <dbReference type="NCBI Taxonomy" id="63787"/>
    <lineage>
        <taxon>Eukaryota</taxon>
        <taxon>Viridiplantae</taxon>
        <taxon>Streptophyta</taxon>
        <taxon>Embryophyta</taxon>
        <taxon>Tracheophyta</taxon>
        <taxon>Spermatophyta</taxon>
        <taxon>Magnoliopsida</taxon>
        <taxon>eudicotyledons</taxon>
        <taxon>Gunneridae</taxon>
        <taxon>Pentapetalae</taxon>
        <taxon>Saxifragales</taxon>
        <taxon>Crassulaceae</taxon>
        <taxon>Kalanchoe</taxon>
    </lineage>
</organism>
<dbReference type="OMA" id="REVMGYD"/>
<comment type="similarity">
    <text evidence="1 8">Belongs to the cytochrome P450 family.</text>
</comment>
<dbReference type="PROSITE" id="PS00086">
    <property type="entry name" value="CYTOCHROME_P450"/>
    <property type="match status" value="1"/>
</dbReference>
<dbReference type="Gramene" id="Kaladp0051s0065.1.v1.1">
    <property type="protein sequence ID" value="Kaladp0051s0065.1.v1.1"/>
    <property type="gene ID" value="Kaladp0051s0065.v1.1"/>
</dbReference>
<keyword evidence="3 7" id="KW-0479">Metal-binding</keyword>
<dbReference type="PANTHER" id="PTHR47955:SF8">
    <property type="entry name" value="CYTOCHROME P450 71D11-LIKE"/>
    <property type="match status" value="1"/>
</dbReference>
<dbReference type="GO" id="GO:0020037">
    <property type="term" value="F:heme binding"/>
    <property type="evidence" value="ECO:0007669"/>
    <property type="project" value="InterPro"/>
</dbReference>
<keyword evidence="6 8" id="KW-0503">Monooxygenase</keyword>
<dbReference type="Pfam" id="PF00067">
    <property type="entry name" value="p450"/>
    <property type="match status" value="1"/>
</dbReference>
<proteinExistence type="inferred from homology"/>
<evidence type="ECO:0000256" key="2">
    <source>
        <dbReference type="ARBA" id="ARBA00022617"/>
    </source>
</evidence>
<evidence type="ECO:0000313" key="10">
    <source>
        <dbReference type="Proteomes" id="UP000594263"/>
    </source>
</evidence>
<keyword evidence="4 8" id="KW-0560">Oxidoreductase</keyword>
<sequence length="503" mass="56489">MELSASSAFGFSAFAVFIFFILSKLRTQTVPLKLPPGPPKLPLLGNLHQLLGTVIHHKLTELGETYGPIMHLQIGEVPAVIVSSPEIAKEVTTTHDINFARRPLQLSGKILTYNWTDIAFAPYGTYWRQLRKLCVTEVLSAKRVQTYRSIREEEVGDLVQEISAKAGTPVNMSAKIFSLTYGITARAAFGTKSKYQEEYIAIVMESSKAVGLAVCNMYPSSKLLPLITGFKHKLEKLHREADKILENIIVSHLKTKSSSASADAKEGLLDILLRIQETGNLEIPLTRDNIKSVIADVFTAGSETSSTTVEWAISEIVKNPRVMKKAQAEVREVYKGKESVDEERLDQLKYLKLIIKETLRLHPSLPLLLQRENASQCVIKGYDIPAGTRVMINVWAIARNPKYWKEPEKFVPERFADSPLDYIGTNFEYLPFGAGRRICPGIDYAMPNMLLPLAQLLYHFDWELPGGVRGEDLDMSESFGVTVRRKDDLYLVFKPHKHTNLSN</sequence>
<evidence type="ECO:0000256" key="7">
    <source>
        <dbReference type="PIRSR" id="PIRSR602401-1"/>
    </source>
</evidence>
<dbReference type="InterPro" id="IPR001128">
    <property type="entry name" value="Cyt_P450"/>
</dbReference>
<dbReference type="Gene3D" id="1.10.630.10">
    <property type="entry name" value="Cytochrome P450"/>
    <property type="match status" value="1"/>
</dbReference>
<evidence type="ECO:0000256" key="5">
    <source>
        <dbReference type="ARBA" id="ARBA00023004"/>
    </source>
</evidence>
<dbReference type="Proteomes" id="UP000594263">
    <property type="component" value="Unplaced"/>
</dbReference>
<keyword evidence="5 7" id="KW-0408">Iron</keyword>
<dbReference type="PRINTS" id="PR00463">
    <property type="entry name" value="EP450I"/>
</dbReference>
<reference evidence="9" key="1">
    <citation type="submission" date="2021-01" db="UniProtKB">
        <authorList>
            <consortium name="EnsemblPlants"/>
        </authorList>
    </citation>
    <scope>IDENTIFICATION</scope>
</reference>
<dbReference type="GO" id="GO:0005506">
    <property type="term" value="F:iron ion binding"/>
    <property type="evidence" value="ECO:0007669"/>
    <property type="project" value="InterPro"/>
</dbReference>
<dbReference type="InterPro" id="IPR036396">
    <property type="entry name" value="Cyt_P450_sf"/>
</dbReference>
<feature type="binding site" description="axial binding residue" evidence="7">
    <location>
        <position position="439"/>
    </location>
    <ligand>
        <name>heme</name>
        <dbReference type="ChEBI" id="CHEBI:30413"/>
    </ligand>
    <ligandPart>
        <name>Fe</name>
        <dbReference type="ChEBI" id="CHEBI:18248"/>
    </ligandPart>
</feature>
<evidence type="ECO:0000256" key="1">
    <source>
        <dbReference type="ARBA" id="ARBA00010617"/>
    </source>
</evidence>
<dbReference type="PRINTS" id="PR00385">
    <property type="entry name" value="P450"/>
</dbReference>
<dbReference type="EnsemblPlants" id="Kaladp0051s0065.1.v1.1">
    <property type="protein sequence ID" value="Kaladp0051s0065.1.v1.1"/>
    <property type="gene ID" value="Kaladp0051s0065.v1.1"/>
</dbReference>
<evidence type="ECO:0000313" key="9">
    <source>
        <dbReference type="EnsemblPlants" id="Kaladp0051s0065.1.v1.1"/>
    </source>
</evidence>
<dbReference type="InterPro" id="IPR017972">
    <property type="entry name" value="Cyt_P450_CS"/>
</dbReference>
<dbReference type="SUPFAM" id="SSF48264">
    <property type="entry name" value="Cytochrome P450"/>
    <property type="match status" value="1"/>
</dbReference>
<dbReference type="InterPro" id="IPR002401">
    <property type="entry name" value="Cyt_P450_E_grp-I"/>
</dbReference>
<evidence type="ECO:0000256" key="3">
    <source>
        <dbReference type="ARBA" id="ARBA00022723"/>
    </source>
</evidence>
<dbReference type="GO" id="GO:0004497">
    <property type="term" value="F:monooxygenase activity"/>
    <property type="evidence" value="ECO:0007669"/>
    <property type="project" value="UniProtKB-KW"/>
</dbReference>
<evidence type="ECO:0000256" key="6">
    <source>
        <dbReference type="ARBA" id="ARBA00023033"/>
    </source>
</evidence>
<dbReference type="PANTHER" id="PTHR47955">
    <property type="entry name" value="CYTOCHROME P450 FAMILY 71 PROTEIN"/>
    <property type="match status" value="1"/>
</dbReference>
<evidence type="ECO:0000256" key="8">
    <source>
        <dbReference type="RuleBase" id="RU000461"/>
    </source>
</evidence>
<dbReference type="CDD" id="cd11072">
    <property type="entry name" value="CYP71-like"/>
    <property type="match status" value="1"/>
</dbReference>
<name>A0A7N0U259_KALFE</name>
<protein>
    <recommendedName>
        <fullName evidence="11">Cytochrome P450</fullName>
    </recommendedName>
</protein>
<evidence type="ECO:0008006" key="11">
    <source>
        <dbReference type="Google" id="ProtNLM"/>
    </source>
</evidence>
<dbReference type="FunFam" id="1.10.630.10:FF:000043">
    <property type="entry name" value="Cytochrome P450 99A2"/>
    <property type="match status" value="1"/>
</dbReference>
<comment type="cofactor">
    <cofactor evidence="7">
        <name>heme</name>
        <dbReference type="ChEBI" id="CHEBI:30413"/>
    </cofactor>
</comment>
<keyword evidence="2 7" id="KW-0349">Heme</keyword>